<dbReference type="PROSITE" id="PS50056">
    <property type="entry name" value="TYR_PHOSPHATASE_2"/>
    <property type="match status" value="1"/>
</dbReference>
<proteinExistence type="predicted"/>
<dbReference type="GO" id="GO:0016791">
    <property type="term" value="F:phosphatase activity"/>
    <property type="evidence" value="ECO:0007669"/>
    <property type="project" value="UniProtKB-ARBA"/>
</dbReference>
<name>A0A4R6QKB3_9BURK</name>
<dbReference type="InterPro" id="IPR000387">
    <property type="entry name" value="Tyr_Pase_dom"/>
</dbReference>
<dbReference type="OrthoDB" id="9806482at2"/>
<dbReference type="EMBL" id="SNXS01000004">
    <property type="protein sequence ID" value="TDP63803.1"/>
    <property type="molecule type" value="Genomic_DNA"/>
</dbReference>
<dbReference type="InterPro" id="IPR029021">
    <property type="entry name" value="Prot-tyrosine_phosphatase-like"/>
</dbReference>
<organism evidence="3 4">
    <name type="scientific">Roseateles toxinivorans</name>
    <dbReference type="NCBI Taxonomy" id="270368"/>
    <lineage>
        <taxon>Bacteria</taxon>
        <taxon>Pseudomonadati</taxon>
        <taxon>Pseudomonadota</taxon>
        <taxon>Betaproteobacteria</taxon>
        <taxon>Burkholderiales</taxon>
        <taxon>Sphaerotilaceae</taxon>
        <taxon>Roseateles</taxon>
    </lineage>
</organism>
<protein>
    <submittedName>
        <fullName evidence="3">Tyrosine phosphatase family protein</fullName>
    </submittedName>
</protein>
<keyword evidence="4" id="KW-1185">Reference proteome</keyword>
<evidence type="ECO:0000313" key="4">
    <source>
        <dbReference type="Proteomes" id="UP000295361"/>
    </source>
</evidence>
<dbReference type="Gene3D" id="3.90.190.10">
    <property type="entry name" value="Protein tyrosine phosphatase superfamily"/>
    <property type="match status" value="1"/>
</dbReference>
<dbReference type="InterPro" id="IPR016130">
    <property type="entry name" value="Tyr_Pase_AS"/>
</dbReference>
<evidence type="ECO:0000259" key="2">
    <source>
        <dbReference type="PROSITE" id="PS50056"/>
    </source>
</evidence>
<dbReference type="AlphaFoldDB" id="A0A4R6QKB3"/>
<dbReference type="PROSITE" id="PS00383">
    <property type="entry name" value="TYR_PHOSPHATASE_1"/>
    <property type="match status" value="1"/>
</dbReference>
<dbReference type="Proteomes" id="UP000295361">
    <property type="component" value="Unassembled WGS sequence"/>
</dbReference>
<sequence>MLFRRLPLPVEVPGTLWLHSMPGRMEPWDRFLNDMRRAKLSLVMCLNPLDEVAQLSPEYHKAITLGRVPFRWLHLPMRDMGLATDAASFREGVDQLSQALRLGDHALLHCAAGIGRTGTVAACVLKRLGVPTEQALLQVRQAGGNPQTAAQSGLIEQF</sequence>
<reference evidence="3 4" key="1">
    <citation type="submission" date="2019-03" db="EMBL/GenBank/DDBJ databases">
        <title>Genomic Encyclopedia of Type Strains, Phase IV (KMG-IV): sequencing the most valuable type-strain genomes for metagenomic binning, comparative biology and taxonomic classification.</title>
        <authorList>
            <person name="Goeker M."/>
        </authorList>
    </citation>
    <scope>NUCLEOTIDE SEQUENCE [LARGE SCALE GENOMIC DNA]</scope>
    <source>
        <strain evidence="3 4">DSM 16998</strain>
    </source>
</reference>
<dbReference type="Pfam" id="PF22784">
    <property type="entry name" value="PTP-SAK"/>
    <property type="match status" value="1"/>
</dbReference>
<evidence type="ECO:0000256" key="1">
    <source>
        <dbReference type="ARBA" id="ARBA00022801"/>
    </source>
</evidence>
<accession>A0A4R6QKB3</accession>
<dbReference type="SUPFAM" id="SSF52799">
    <property type="entry name" value="(Phosphotyrosine protein) phosphatases II"/>
    <property type="match status" value="1"/>
</dbReference>
<evidence type="ECO:0000313" key="3">
    <source>
        <dbReference type="EMBL" id="TDP63803.1"/>
    </source>
</evidence>
<dbReference type="RefSeq" id="WP_133701669.1">
    <property type="nucleotide sequence ID" value="NZ_SNXS01000004.1"/>
</dbReference>
<keyword evidence="1" id="KW-0378">Hydrolase</keyword>
<feature type="domain" description="Tyrosine specific protein phosphatases" evidence="2">
    <location>
        <begin position="87"/>
        <end position="141"/>
    </location>
</feature>
<comment type="caution">
    <text evidence="3">The sequence shown here is derived from an EMBL/GenBank/DDBJ whole genome shotgun (WGS) entry which is preliminary data.</text>
</comment>
<dbReference type="InterPro" id="IPR057023">
    <property type="entry name" value="PTP-SAK"/>
</dbReference>
<gene>
    <name evidence="3" type="ORF">DES47_10485</name>
</gene>
<dbReference type="InParanoid" id="A0A4R6QKB3"/>